<name>A0ABQ5QY86_9ACTN</name>
<dbReference type="Proteomes" id="UP001144280">
    <property type="component" value="Unassembled WGS sequence"/>
</dbReference>
<keyword evidence="2" id="KW-1185">Reference proteome</keyword>
<comment type="caution">
    <text evidence="1">The sequence shown here is derived from an EMBL/GenBank/DDBJ whole genome shotgun (WGS) entry which is preliminary data.</text>
</comment>
<gene>
    <name evidence="1" type="ORF">Pa4123_41670</name>
</gene>
<proteinExistence type="predicted"/>
<protein>
    <recommendedName>
        <fullName evidence="3">Secreted protein</fullName>
    </recommendedName>
</protein>
<accession>A0ABQ5QY86</accession>
<reference evidence="1" key="1">
    <citation type="submission" date="2022-12" db="EMBL/GenBank/DDBJ databases">
        <title>New Phytohabitans aurantiacus sp. RD004123 nov., an actinomycete isolated from soil.</title>
        <authorList>
            <person name="Triningsih D.W."/>
            <person name="Harunari E."/>
            <person name="Igarashi Y."/>
        </authorList>
    </citation>
    <scope>NUCLEOTIDE SEQUENCE</scope>
    <source>
        <strain evidence="1">RD004123</strain>
    </source>
</reference>
<evidence type="ECO:0008006" key="3">
    <source>
        <dbReference type="Google" id="ProtNLM"/>
    </source>
</evidence>
<sequence>MATRRFLAVSFIVGCLLADLAEPVGPRRGTFYAMVRAARRAEGAGYVGQPVPDRVANDARRSHLGAVPDGDALGGPPLAQLFGSLARCSTVLHGSAPAARDGFFPSLVTSTDVP</sequence>
<evidence type="ECO:0000313" key="2">
    <source>
        <dbReference type="Proteomes" id="UP001144280"/>
    </source>
</evidence>
<evidence type="ECO:0000313" key="1">
    <source>
        <dbReference type="EMBL" id="GLH98892.1"/>
    </source>
</evidence>
<dbReference type="EMBL" id="BSDI01000019">
    <property type="protein sequence ID" value="GLH98892.1"/>
    <property type="molecule type" value="Genomic_DNA"/>
</dbReference>
<organism evidence="1 2">
    <name type="scientific">Phytohabitans aurantiacus</name>
    <dbReference type="NCBI Taxonomy" id="3016789"/>
    <lineage>
        <taxon>Bacteria</taxon>
        <taxon>Bacillati</taxon>
        <taxon>Actinomycetota</taxon>
        <taxon>Actinomycetes</taxon>
        <taxon>Micromonosporales</taxon>
        <taxon>Micromonosporaceae</taxon>
    </lineage>
</organism>